<comment type="caution">
    <text evidence="1">The sequence shown here is derived from an EMBL/GenBank/DDBJ whole genome shotgun (WGS) entry which is preliminary data.</text>
</comment>
<organism evidence="1 2">
    <name type="scientific">Candidatus Cryptobacteroides avicola</name>
    <dbReference type="NCBI Taxonomy" id="2840757"/>
    <lineage>
        <taxon>Bacteria</taxon>
        <taxon>Pseudomonadati</taxon>
        <taxon>Bacteroidota</taxon>
        <taxon>Bacteroidia</taxon>
        <taxon>Bacteroidales</taxon>
        <taxon>Candidatus Cryptobacteroides</taxon>
    </lineage>
</organism>
<reference evidence="1" key="1">
    <citation type="submission" date="2020-10" db="EMBL/GenBank/DDBJ databases">
        <authorList>
            <person name="Gilroy R."/>
        </authorList>
    </citation>
    <scope>NUCLEOTIDE SEQUENCE</scope>
    <source>
        <strain evidence="1">G3-8215</strain>
    </source>
</reference>
<gene>
    <name evidence="1" type="ORF">IAB75_01380</name>
</gene>
<evidence type="ECO:0000313" key="2">
    <source>
        <dbReference type="Proteomes" id="UP000725002"/>
    </source>
</evidence>
<name>A0A940DQE4_9BACT</name>
<protein>
    <submittedName>
        <fullName evidence="1">Type II toxin-antitoxin system HicB family antitoxin</fullName>
    </submittedName>
</protein>
<dbReference type="InterPro" id="IPR035069">
    <property type="entry name" value="TTHA1013/TTHA0281-like"/>
</dbReference>
<dbReference type="EMBL" id="JADILV010000009">
    <property type="protein sequence ID" value="MBO8482762.1"/>
    <property type="molecule type" value="Genomic_DNA"/>
</dbReference>
<reference evidence="1" key="2">
    <citation type="journal article" date="2021" name="PeerJ">
        <title>Extensive microbial diversity within the chicken gut microbiome revealed by metagenomics and culture.</title>
        <authorList>
            <person name="Gilroy R."/>
            <person name="Ravi A."/>
            <person name="Getino M."/>
            <person name="Pursley I."/>
            <person name="Horton D.L."/>
            <person name="Alikhan N.F."/>
            <person name="Baker D."/>
            <person name="Gharbi K."/>
            <person name="Hall N."/>
            <person name="Watson M."/>
            <person name="Adriaenssens E.M."/>
            <person name="Foster-Nyarko E."/>
            <person name="Jarju S."/>
            <person name="Secka A."/>
            <person name="Antonio M."/>
            <person name="Oren A."/>
            <person name="Chaudhuri R.R."/>
            <person name="La Ragione R."/>
            <person name="Hildebrand F."/>
            <person name="Pallen M.J."/>
        </authorList>
    </citation>
    <scope>NUCLEOTIDE SEQUENCE</scope>
    <source>
        <strain evidence="1">G3-8215</strain>
    </source>
</reference>
<sequence>MEKVKVIIDRSKDGTYNVYCEDTPSFFGMGDTIEEAKAEMLETIRITKEEIGKEHSAVWPSWIDAEYEFEYKFDVQGLLEYYAGIITPTALGKLAGINTKQMWNYMHGVAKPRKAQIEKIETALHRLGHELINTSF</sequence>
<dbReference type="SUPFAM" id="SSF143100">
    <property type="entry name" value="TTHA1013/TTHA0281-like"/>
    <property type="match status" value="1"/>
</dbReference>
<accession>A0A940DQE4</accession>
<dbReference type="AlphaFoldDB" id="A0A940DQE4"/>
<proteinExistence type="predicted"/>
<dbReference type="Proteomes" id="UP000725002">
    <property type="component" value="Unassembled WGS sequence"/>
</dbReference>
<dbReference type="Gene3D" id="3.30.160.250">
    <property type="match status" value="1"/>
</dbReference>
<evidence type="ECO:0000313" key="1">
    <source>
        <dbReference type="EMBL" id="MBO8482762.1"/>
    </source>
</evidence>